<sequence length="596" mass="64722">MRSDLIPARLMQQATQLASAPAYYAKRGDTWQCTTWKSYAAEVRTAARALMALGFEPGSRTGQLCFNRPAWSIIQLGAQAAGGLGVGIYNSCSAEEVRYITAHAELEIVLVDSQAQWHKLRAHRDALPRLRHVVMAPDLTPELAPGDDDPLLMSWEAFLDRAGEVSEETLEQRMAAIQPEHLASLIYTSGTTGQPKGVMLSHQNLAWTASQALQFLETSDGDRALSYLPLAHIAEQMLSIYVPVSIGSAIYYAESLDRVADNLREVKPTVFFGVPRIWEKMHSAVSTRLSQETGVKRHLIDWARGVAARANELANRGQAPGPALALQYRLARHLVLDKLKRALGLNQAHLCACGAAPISLEVLAYFASLDIVIHEVYGQSESSGPTTFNSVGKTKLGTVGTPIMGVDVELADDGEILVRGKNVFAGYYKDAEATAAACADGWLHSGDIGRFDSEGFLRITGRKKEILITSGGKNVAPAGIESALKSHAVISEAVVVGDRRKYLSALVTLDDDEVAVQLGRAASASPRNDSQALRAAVQSAIDEVNQHLARAETIKTFTIIDEPFTAENGLLSPTLKLRRNAVHERYAREIGAMYED</sequence>
<evidence type="ECO:0000256" key="3">
    <source>
        <dbReference type="ARBA" id="ARBA00023098"/>
    </source>
</evidence>
<dbReference type="PANTHER" id="PTHR43272:SF32">
    <property type="entry name" value="AMP-DEPENDENT SYNTHETASE_LIGASE DOMAIN-CONTAINING PROTEIN"/>
    <property type="match status" value="1"/>
</dbReference>
<keyword evidence="2" id="KW-0276">Fatty acid metabolism</keyword>
<dbReference type="GO" id="GO:0004467">
    <property type="term" value="F:long-chain fatty acid-CoA ligase activity"/>
    <property type="evidence" value="ECO:0007669"/>
    <property type="project" value="UniProtKB-EC"/>
</dbReference>
<dbReference type="PROSITE" id="PS00455">
    <property type="entry name" value="AMP_BINDING"/>
    <property type="match status" value="1"/>
</dbReference>
<protein>
    <submittedName>
        <fullName evidence="6">AMP-dependent synthetase and ligase</fullName>
    </submittedName>
</protein>
<dbReference type="PANTHER" id="PTHR43272">
    <property type="entry name" value="LONG-CHAIN-FATTY-ACID--COA LIGASE"/>
    <property type="match status" value="1"/>
</dbReference>
<dbReference type="HOGENOM" id="CLU_000022_45_5_7"/>
<keyword evidence="3" id="KW-0443">Lipid metabolism</keyword>
<dbReference type="InterPro" id="IPR045851">
    <property type="entry name" value="AMP-bd_C_sf"/>
</dbReference>
<dbReference type="Proteomes" id="UP000001880">
    <property type="component" value="Chromosome"/>
</dbReference>
<evidence type="ECO:0000256" key="4">
    <source>
        <dbReference type="ARBA" id="ARBA00024484"/>
    </source>
</evidence>
<dbReference type="STRING" id="502025.Hoch_4679"/>
<dbReference type="eggNOG" id="COG1022">
    <property type="taxonomic scope" value="Bacteria"/>
</dbReference>
<dbReference type="Gene3D" id="3.30.300.30">
    <property type="match status" value="1"/>
</dbReference>
<organism evidence="6 7">
    <name type="scientific">Haliangium ochraceum (strain DSM 14365 / JCM 11303 / SMP-2)</name>
    <dbReference type="NCBI Taxonomy" id="502025"/>
    <lineage>
        <taxon>Bacteria</taxon>
        <taxon>Pseudomonadati</taxon>
        <taxon>Myxococcota</taxon>
        <taxon>Polyangia</taxon>
        <taxon>Haliangiales</taxon>
        <taxon>Kofleriaceae</taxon>
        <taxon>Haliangium</taxon>
    </lineage>
</organism>
<proteinExistence type="predicted"/>
<evidence type="ECO:0000313" key="7">
    <source>
        <dbReference type="Proteomes" id="UP000001880"/>
    </source>
</evidence>
<dbReference type="RefSeq" id="WP_012829768.1">
    <property type="nucleotide sequence ID" value="NC_013440.1"/>
</dbReference>
<feature type="domain" description="AMP-dependent synthetase/ligase" evidence="5">
    <location>
        <begin position="12"/>
        <end position="428"/>
    </location>
</feature>
<dbReference type="Gene3D" id="3.40.50.12780">
    <property type="entry name" value="N-terminal domain of ligase-like"/>
    <property type="match status" value="1"/>
</dbReference>
<keyword evidence="1 6" id="KW-0436">Ligase</keyword>
<evidence type="ECO:0000313" key="6">
    <source>
        <dbReference type="EMBL" id="ACY17170.1"/>
    </source>
</evidence>
<keyword evidence="7" id="KW-1185">Reference proteome</keyword>
<evidence type="ECO:0000259" key="5">
    <source>
        <dbReference type="Pfam" id="PF00501"/>
    </source>
</evidence>
<evidence type="ECO:0000256" key="2">
    <source>
        <dbReference type="ARBA" id="ARBA00022832"/>
    </source>
</evidence>
<evidence type="ECO:0000256" key="1">
    <source>
        <dbReference type="ARBA" id="ARBA00022598"/>
    </source>
</evidence>
<accession>D0LRE2</accession>
<dbReference type="AlphaFoldDB" id="D0LRE2"/>
<comment type="catalytic activity">
    <reaction evidence="4">
        <text>a long-chain fatty acid + ATP + CoA = a long-chain fatty acyl-CoA + AMP + diphosphate</text>
        <dbReference type="Rhea" id="RHEA:15421"/>
        <dbReference type="ChEBI" id="CHEBI:30616"/>
        <dbReference type="ChEBI" id="CHEBI:33019"/>
        <dbReference type="ChEBI" id="CHEBI:57287"/>
        <dbReference type="ChEBI" id="CHEBI:57560"/>
        <dbReference type="ChEBI" id="CHEBI:83139"/>
        <dbReference type="ChEBI" id="CHEBI:456215"/>
        <dbReference type="EC" id="6.2.1.3"/>
    </reaction>
    <physiologicalReaction direction="left-to-right" evidence="4">
        <dbReference type="Rhea" id="RHEA:15422"/>
    </physiologicalReaction>
</comment>
<dbReference type="GO" id="GO:0016020">
    <property type="term" value="C:membrane"/>
    <property type="evidence" value="ECO:0007669"/>
    <property type="project" value="TreeGrafter"/>
</dbReference>
<dbReference type="Pfam" id="PF00501">
    <property type="entry name" value="AMP-binding"/>
    <property type="match status" value="1"/>
</dbReference>
<dbReference type="SUPFAM" id="SSF56801">
    <property type="entry name" value="Acetyl-CoA synthetase-like"/>
    <property type="match status" value="1"/>
</dbReference>
<dbReference type="Pfam" id="PF23562">
    <property type="entry name" value="AMP-binding_C_3"/>
    <property type="match status" value="1"/>
</dbReference>
<gene>
    <name evidence="6" type="ordered locus">Hoch_4679</name>
</gene>
<dbReference type="KEGG" id="hoh:Hoch_4679"/>
<dbReference type="EMBL" id="CP001804">
    <property type="protein sequence ID" value="ACY17170.1"/>
    <property type="molecule type" value="Genomic_DNA"/>
</dbReference>
<reference evidence="6 7" key="1">
    <citation type="journal article" date="2010" name="Stand. Genomic Sci.">
        <title>Complete genome sequence of Haliangium ochraceum type strain (SMP-2).</title>
        <authorList>
            <consortium name="US DOE Joint Genome Institute (JGI-PGF)"/>
            <person name="Ivanova N."/>
            <person name="Daum C."/>
            <person name="Lang E."/>
            <person name="Abt B."/>
            <person name="Kopitz M."/>
            <person name="Saunders E."/>
            <person name="Lapidus A."/>
            <person name="Lucas S."/>
            <person name="Glavina Del Rio T."/>
            <person name="Nolan M."/>
            <person name="Tice H."/>
            <person name="Copeland A."/>
            <person name="Cheng J.F."/>
            <person name="Chen F."/>
            <person name="Bruce D."/>
            <person name="Goodwin L."/>
            <person name="Pitluck S."/>
            <person name="Mavromatis K."/>
            <person name="Pati A."/>
            <person name="Mikhailova N."/>
            <person name="Chen A."/>
            <person name="Palaniappan K."/>
            <person name="Land M."/>
            <person name="Hauser L."/>
            <person name="Chang Y.J."/>
            <person name="Jeffries C.D."/>
            <person name="Detter J.C."/>
            <person name="Brettin T."/>
            <person name="Rohde M."/>
            <person name="Goker M."/>
            <person name="Bristow J."/>
            <person name="Markowitz V."/>
            <person name="Eisen J.A."/>
            <person name="Hugenholtz P."/>
            <person name="Kyrpides N.C."/>
            <person name="Klenk H.P."/>
        </authorList>
    </citation>
    <scope>NUCLEOTIDE SEQUENCE [LARGE SCALE GENOMIC DNA]</scope>
    <source>
        <strain evidence="7">DSM 14365 / CIP 107738 / JCM 11303 / AJ 13395 / SMP-2</strain>
    </source>
</reference>
<dbReference type="InterPro" id="IPR042099">
    <property type="entry name" value="ANL_N_sf"/>
</dbReference>
<dbReference type="InterPro" id="IPR000873">
    <property type="entry name" value="AMP-dep_synth/lig_dom"/>
</dbReference>
<dbReference type="InterPro" id="IPR020845">
    <property type="entry name" value="AMP-binding_CS"/>
</dbReference>
<name>D0LRE2_HALO1</name>